<sequence length="182" mass="20215">MRFISFVLLFHQESDGGGSSENGAESGEVQPEQDVRRDQLPGGEADHRRSGDGGHQAGVPEEGREAEAHAEQDPGDVHPLPGRPGHHGETAGRLQNEKGEYRKKSSFRRRCLEIHKQQLAELQQQVNDSQAVCSIPRATQKEVTDLTFDQLLHIDISPKNLLQLLSLITLWKASQNACAYFM</sequence>
<comment type="caution">
    <text evidence="2">The sequence shown here is derived from an EMBL/GenBank/DDBJ whole genome shotgun (WGS) entry which is preliminary data.</text>
</comment>
<accession>A0AAV4VPZ6</accession>
<keyword evidence="3" id="KW-1185">Reference proteome</keyword>
<name>A0AAV4VPZ6_CAEEX</name>
<organism evidence="2 3">
    <name type="scientific">Caerostris extrusa</name>
    <name type="common">Bark spider</name>
    <name type="synonym">Caerostris bankana</name>
    <dbReference type="NCBI Taxonomy" id="172846"/>
    <lineage>
        <taxon>Eukaryota</taxon>
        <taxon>Metazoa</taxon>
        <taxon>Ecdysozoa</taxon>
        <taxon>Arthropoda</taxon>
        <taxon>Chelicerata</taxon>
        <taxon>Arachnida</taxon>
        <taxon>Araneae</taxon>
        <taxon>Araneomorphae</taxon>
        <taxon>Entelegynae</taxon>
        <taxon>Araneoidea</taxon>
        <taxon>Araneidae</taxon>
        <taxon>Caerostris</taxon>
    </lineage>
</organism>
<feature type="compositionally biased region" description="Basic and acidic residues" evidence="1">
    <location>
        <begin position="86"/>
        <end position="100"/>
    </location>
</feature>
<evidence type="ECO:0000256" key="1">
    <source>
        <dbReference type="SAM" id="MobiDB-lite"/>
    </source>
</evidence>
<evidence type="ECO:0000313" key="3">
    <source>
        <dbReference type="Proteomes" id="UP001054945"/>
    </source>
</evidence>
<dbReference type="Proteomes" id="UP001054945">
    <property type="component" value="Unassembled WGS sequence"/>
</dbReference>
<dbReference type="AlphaFoldDB" id="A0AAV4VPZ6"/>
<gene>
    <name evidence="2" type="ORF">CEXT_401261</name>
</gene>
<reference evidence="2 3" key="1">
    <citation type="submission" date="2021-06" db="EMBL/GenBank/DDBJ databases">
        <title>Caerostris extrusa draft genome.</title>
        <authorList>
            <person name="Kono N."/>
            <person name="Arakawa K."/>
        </authorList>
    </citation>
    <scope>NUCLEOTIDE SEQUENCE [LARGE SCALE GENOMIC DNA]</scope>
</reference>
<feature type="region of interest" description="Disordered" evidence="1">
    <location>
        <begin position="11"/>
        <end position="100"/>
    </location>
</feature>
<feature type="compositionally biased region" description="Basic and acidic residues" evidence="1">
    <location>
        <begin position="61"/>
        <end position="76"/>
    </location>
</feature>
<proteinExistence type="predicted"/>
<protein>
    <submittedName>
        <fullName evidence="2">Uncharacterized protein</fullName>
    </submittedName>
</protein>
<dbReference type="EMBL" id="BPLR01014958">
    <property type="protein sequence ID" value="GIY72531.1"/>
    <property type="molecule type" value="Genomic_DNA"/>
</dbReference>
<feature type="compositionally biased region" description="Basic and acidic residues" evidence="1">
    <location>
        <begin position="33"/>
        <end position="52"/>
    </location>
</feature>
<evidence type="ECO:0000313" key="2">
    <source>
        <dbReference type="EMBL" id="GIY72531.1"/>
    </source>
</evidence>